<dbReference type="SUPFAM" id="SSF48403">
    <property type="entry name" value="Ankyrin repeat"/>
    <property type="match status" value="1"/>
</dbReference>
<dbReference type="InterPro" id="IPR052050">
    <property type="entry name" value="SecEffector_AnkRepeat"/>
</dbReference>
<dbReference type="PANTHER" id="PTHR46586">
    <property type="entry name" value="ANKYRIN REPEAT-CONTAINING PROTEIN"/>
    <property type="match status" value="1"/>
</dbReference>
<dbReference type="Gene3D" id="1.25.40.20">
    <property type="entry name" value="Ankyrin repeat-containing domain"/>
    <property type="match status" value="2"/>
</dbReference>
<accession>A0A485LPQ0</accession>
<dbReference type="PANTHER" id="PTHR46586:SF3">
    <property type="entry name" value="ANKYRIN REPEAT-CONTAINING PROTEIN"/>
    <property type="match status" value="1"/>
</dbReference>
<organism evidence="2 3">
    <name type="scientific">Aphanomyces stellatus</name>
    <dbReference type="NCBI Taxonomy" id="120398"/>
    <lineage>
        <taxon>Eukaryota</taxon>
        <taxon>Sar</taxon>
        <taxon>Stramenopiles</taxon>
        <taxon>Oomycota</taxon>
        <taxon>Saprolegniomycetes</taxon>
        <taxon>Saprolegniales</taxon>
        <taxon>Verrucalvaceae</taxon>
        <taxon>Aphanomyces</taxon>
    </lineage>
</organism>
<protein>
    <submittedName>
        <fullName evidence="2">Aste57867_24202 protein</fullName>
    </submittedName>
</protein>
<name>A0A485LPQ0_9STRA</name>
<keyword evidence="3" id="KW-1185">Reference proteome</keyword>
<evidence type="ECO:0000313" key="2">
    <source>
        <dbReference type="EMBL" id="VFU00844.1"/>
    </source>
</evidence>
<dbReference type="AlphaFoldDB" id="A0A485LPQ0"/>
<reference evidence="2 3" key="1">
    <citation type="submission" date="2019-03" db="EMBL/GenBank/DDBJ databases">
        <authorList>
            <person name="Gaulin E."/>
            <person name="Dumas B."/>
        </authorList>
    </citation>
    <scope>NUCLEOTIDE SEQUENCE [LARGE SCALE GENOMIC DNA]</scope>
    <source>
        <strain evidence="2">CBS 568.67</strain>
    </source>
</reference>
<dbReference type="InterPro" id="IPR036770">
    <property type="entry name" value="Ankyrin_rpt-contain_sf"/>
</dbReference>
<gene>
    <name evidence="2" type="primary">Aste57867_24202</name>
    <name evidence="1" type="ORF">As57867_024128</name>
    <name evidence="2" type="ORF">ASTE57867_24202</name>
</gene>
<proteinExistence type="predicted"/>
<sequence length="442" mass="48908">MVVKHSLVVIATERYHVSVLEYIFARHVVDIEMATLQFAIKQTPTNFHLVRTLVEHGRNSLLPDDLLKLLKDALTVGSIEIVDFLLDEVIASPDVVQNAWCVVQAAKEGHEHLTFALLERGFGRSGLSIFVAATGGSLNLIQHLHDLRGFDCTTKAMDYAASCGHLDVIRWLHANRHVGCTRNAVSRAANSGHLAVVQFLHAEYPALFDHEYLSAFADAVGASAPSWPIVKYLLEHHLCACPTDLVDSAFACIQIDDVLWWHSNPTTLGLQLTCSSHALDYAADHGHIKCSTGSTSTSRVLYVRTRQAGYYAISNGRFDFFDWLVEIEYLGTVYTTAIQNAISSGHVATVDFLEDFLSPPMVVGVEALKAAAHSRQVKMVRWLLQRSIGCPKCTLRYIAGEGQHDLVTYLLEQRATGTANVNNKVVYAFDLFVFDTHKSSNS</sequence>
<evidence type="ECO:0000313" key="1">
    <source>
        <dbReference type="EMBL" id="KAF0683768.1"/>
    </source>
</evidence>
<reference evidence="1" key="2">
    <citation type="submission" date="2019-06" db="EMBL/GenBank/DDBJ databases">
        <title>Genomics analysis of Aphanomyces spp. identifies a new class of oomycete effector associated with host adaptation.</title>
        <authorList>
            <person name="Gaulin E."/>
        </authorList>
    </citation>
    <scope>NUCLEOTIDE SEQUENCE</scope>
    <source>
        <strain evidence="1">CBS 578.67</strain>
    </source>
</reference>
<dbReference type="EMBL" id="VJMH01007370">
    <property type="protein sequence ID" value="KAF0683768.1"/>
    <property type="molecule type" value="Genomic_DNA"/>
</dbReference>
<evidence type="ECO:0000313" key="3">
    <source>
        <dbReference type="Proteomes" id="UP000332933"/>
    </source>
</evidence>
<dbReference type="EMBL" id="CAADRA010007396">
    <property type="protein sequence ID" value="VFU00844.1"/>
    <property type="molecule type" value="Genomic_DNA"/>
</dbReference>
<dbReference type="Proteomes" id="UP000332933">
    <property type="component" value="Unassembled WGS sequence"/>
</dbReference>